<organism evidence="2 3">
    <name type="scientific">Heterorhabditis bacteriophora</name>
    <name type="common">Entomopathogenic nematode worm</name>
    <dbReference type="NCBI Taxonomy" id="37862"/>
    <lineage>
        <taxon>Eukaryota</taxon>
        <taxon>Metazoa</taxon>
        <taxon>Ecdysozoa</taxon>
        <taxon>Nematoda</taxon>
        <taxon>Chromadorea</taxon>
        <taxon>Rhabditida</taxon>
        <taxon>Rhabditina</taxon>
        <taxon>Rhabditomorpha</taxon>
        <taxon>Strongyloidea</taxon>
        <taxon>Heterorhabditidae</taxon>
        <taxon>Heterorhabditis</taxon>
    </lineage>
</organism>
<evidence type="ECO:0000313" key="3">
    <source>
        <dbReference type="WBParaSite" id="Hba_11612"/>
    </source>
</evidence>
<keyword evidence="2" id="KW-1185">Reference proteome</keyword>
<keyword evidence="1" id="KW-0472">Membrane</keyword>
<accession>A0A1I7X2G2</accession>
<feature type="transmembrane region" description="Helical" evidence="1">
    <location>
        <begin position="156"/>
        <end position="176"/>
    </location>
</feature>
<proteinExistence type="predicted"/>
<feature type="transmembrane region" description="Helical" evidence="1">
    <location>
        <begin position="188"/>
        <end position="206"/>
    </location>
</feature>
<protein>
    <submittedName>
        <fullName evidence="3">Glyco_hydro_18 domain-containing protein</fullName>
    </submittedName>
</protein>
<evidence type="ECO:0000256" key="1">
    <source>
        <dbReference type="SAM" id="Phobius"/>
    </source>
</evidence>
<keyword evidence="1" id="KW-0812">Transmembrane</keyword>
<dbReference type="AlphaFoldDB" id="A0A1I7X2G2"/>
<name>A0A1I7X2G2_HETBA</name>
<dbReference type="WBParaSite" id="Hba_11612">
    <property type="protein sequence ID" value="Hba_11612"/>
    <property type="gene ID" value="Hba_11612"/>
</dbReference>
<dbReference type="Proteomes" id="UP000095283">
    <property type="component" value="Unplaced"/>
</dbReference>
<sequence>MAFIANSTLAPQQEIHGDMRNFQQFLLHLNNSLKESNFSVVIEVGMYSSKNLSKTQTAIDIGSTQVLDNFDFFDSASYSHSDNQYFTQSGYDVGAPSVSCPSGNMSLPRSRTSASAAEKLLESRGFGWLLEVNDEEDNKTPILNSENKTIYYRFKVVSWSLGMFGVTWSVYSAGTLLCGEELQEKKPLLLYPVLLLYIYFFSLYSGV</sequence>
<evidence type="ECO:0000313" key="2">
    <source>
        <dbReference type="Proteomes" id="UP000095283"/>
    </source>
</evidence>
<reference evidence="3" key="1">
    <citation type="submission" date="2016-11" db="UniProtKB">
        <authorList>
            <consortium name="WormBaseParasite"/>
        </authorList>
    </citation>
    <scope>IDENTIFICATION</scope>
</reference>
<keyword evidence="1" id="KW-1133">Transmembrane helix</keyword>